<feature type="region of interest" description="Disordered" evidence="1">
    <location>
        <begin position="125"/>
        <end position="155"/>
    </location>
</feature>
<proteinExistence type="predicted"/>
<gene>
    <name evidence="2" type="ORF">ABB07_09055</name>
</gene>
<keyword evidence="3" id="KW-1185">Reference proteome</keyword>
<evidence type="ECO:0008006" key="4">
    <source>
        <dbReference type="Google" id="ProtNLM"/>
    </source>
</evidence>
<reference evidence="2 3" key="1">
    <citation type="journal article" date="2015" name="ISME J.">
        <title>Draft Genome Sequence of Streptomyces incarnatus NRRL8089, which Produces the Nucleoside Antibiotic Sinefungin.</title>
        <authorList>
            <person name="Oshima K."/>
            <person name="Hattori M."/>
            <person name="Shimizu H."/>
            <person name="Fukuda K."/>
            <person name="Nemoto M."/>
            <person name="Inagaki K."/>
            <person name="Tamura T."/>
        </authorList>
    </citation>
    <scope>NUCLEOTIDE SEQUENCE [LARGE SCALE GENOMIC DNA]</scope>
    <source>
        <strain evidence="2 3">NRRL 8089</strain>
    </source>
</reference>
<dbReference type="RefSeq" id="WP_425264693.1">
    <property type="nucleotide sequence ID" value="NZ_CP011497.1"/>
</dbReference>
<sequence>MSDAPLDAIDDVVGVLTEQIEIRFGMSVDQLKAAVAAAPTANSQATDVVKWHGLLLESQAALERAEDTLVAALDGQPSEVDDPTMELAHRVNAAVTARDGRAMVVRWLIDPDARGKQDLAARRLTRLRGRQGPAVPTSPPPRPATTQQQGRSLAR</sequence>
<evidence type="ECO:0000256" key="1">
    <source>
        <dbReference type="SAM" id="MobiDB-lite"/>
    </source>
</evidence>
<protein>
    <recommendedName>
        <fullName evidence="4">DUF222 domain-containing protein</fullName>
    </recommendedName>
</protein>
<evidence type="ECO:0000313" key="2">
    <source>
        <dbReference type="EMBL" id="AKJ10164.1"/>
    </source>
</evidence>
<evidence type="ECO:0000313" key="3">
    <source>
        <dbReference type="Proteomes" id="UP000035366"/>
    </source>
</evidence>
<dbReference type="EMBL" id="CP011497">
    <property type="protein sequence ID" value="AKJ10164.1"/>
    <property type="molecule type" value="Genomic_DNA"/>
</dbReference>
<accession>A0ABN4G9W0</accession>
<name>A0ABN4G9W0_9ACTN</name>
<dbReference type="Proteomes" id="UP000035366">
    <property type="component" value="Chromosome"/>
</dbReference>
<organism evidence="2 3">
    <name type="scientific">Streptomyces incarnatus</name>
    <dbReference type="NCBI Taxonomy" id="665007"/>
    <lineage>
        <taxon>Bacteria</taxon>
        <taxon>Bacillati</taxon>
        <taxon>Actinomycetota</taxon>
        <taxon>Actinomycetes</taxon>
        <taxon>Kitasatosporales</taxon>
        <taxon>Streptomycetaceae</taxon>
        <taxon>Streptomyces</taxon>
    </lineage>
</organism>